<proteinExistence type="inferred from homology"/>
<comment type="subcellular location">
    <subcellularLocation>
        <location evidence="1">Membrane</location>
    </subcellularLocation>
</comment>
<dbReference type="PANTHER" id="PTHR32089:SF112">
    <property type="entry name" value="LYSOZYME-LIKE PROTEIN-RELATED"/>
    <property type="match status" value="1"/>
</dbReference>
<comment type="caution">
    <text evidence="8">The sequence shown here is derived from an EMBL/GenBank/DDBJ whole genome shotgun (WGS) entry which is preliminary data.</text>
</comment>
<dbReference type="EMBL" id="BSNX01000037">
    <property type="protein sequence ID" value="GLQ73561.1"/>
    <property type="molecule type" value="Genomic_DNA"/>
</dbReference>
<dbReference type="GO" id="GO:0016020">
    <property type="term" value="C:membrane"/>
    <property type="evidence" value="ECO:0007669"/>
    <property type="project" value="UniProtKB-SubCell"/>
</dbReference>
<dbReference type="InterPro" id="IPR004089">
    <property type="entry name" value="MCPsignal_dom"/>
</dbReference>
<sequence>MNLSVKQKLSAAFGSIIFLMAISVTVVFFQVKSAHDLENAIRTDDVPGMELYLTLIDESGDMQRDALRVILGGSSAQSDFIDNYRQFESALNSLAQIETSSHAKNTVNQIRNFGSEYKRSIESLFPLASQEGNTAEQMKELYVKKMAIESKTMAPMEKLLDRESAAEKSDVENGLNTLNDSLSSMSNTMMTLLVVGSLIALVIAYRLSSSLTGRIEKLEVVAKSIANGDLTSDEIVDNSGDELSNLAESINAMQGSLKTLLTSISQVSEQVETVTTDLSQVTTSISQGATEQADKANLISTASEELTLTIGEVAQQSVATADSASQSGDAAESGRNVILGMVGSIEKASTQMAEMSVSMRELNEHGEQIGSVIKVIEGIAEQTNLLALNAAIEAARAGESGRGFAVVADEVRALAERTTQATQEVSEIIQAIQQGTQKVMSSTSDSVELVEKGVEQSAGAGAALDQIVASTNQVQGMIAAIATATEEQTAVTQEIANDISTINDISANSLQLVDRSTHDVTGLSERVNELKGLVSKFKIS</sequence>
<accession>A0AAV5NU81</accession>
<evidence type="ECO:0000259" key="7">
    <source>
        <dbReference type="PROSITE" id="PS50885"/>
    </source>
</evidence>
<dbReference type="RefSeq" id="WP_126607719.1">
    <property type="nucleotide sequence ID" value="NZ_AP025144.1"/>
</dbReference>
<dbReference type="SUPFAM" id="SSF58104">
    <property type="entry name" value="Methyl-accepting chemotaxis protein (MCP) signaling domain"/>
    <property type="match status" value="1"/>
</dbReference>
<evidence type="ECO:0000256" key="5">
    <source>
        <dbReference type="SAM" id="Phobius"/>
    </source>
</evidence>
<keyword evidence="2 4" id="KW-0807">Transducer</keyword>
<name>A0AAV5NU81_9VIBR</name>
<keyword evidence="5" id="KW-0812">Transmembrane</keyword>
<dbReference type="Gene3D" id="1.10.287.950">
    <property type="entry name" value="Methyl-accepting chemotaxis protein"/>
    <property type="match status" value="1"/>
</dbReference>
<dbReference type="FunFam" id="1.10.287.950:FF:000001">
    <property type="entry name" value="Methyl-accepting chemotaxis sensory transducer"/>
    <property type="match status" value="1"/>
</dbReference>
<evidence type="ECO:0000256" key="2">
    <source>
        <dbReference type="ARBA" id="ARBA00023224"/>
    </source>
</evidence>
<dbReference type="Proteomes" id="UP001156690">
    <property type="component" value="Unassembled WGS sequence"/>
</dbReference>
<feature type="transmembrane region" description="Helical" evidence="5">
    <location>
        <begin position="12"/>
        <end position="31"/>
    </location>
</feature>
<evidence type="ECO:0000256" key="1">
    <source>
        <dbReference type="ARBA" id="ARBA00004370"/>
    </source>
</evidence>
<dbReference type="Pfam" id="PF00672">
    <property type="entry name" value="HAMP"/>
    <property type="match status" value="1"/>
</dbReference>
<dbReference type="GO" id="GO:0004888">
    <property type="term" value="F:transmembrane signaling receptor activity"/>
    <property type="evidence" value="ECO:0007669"/>
    <property type="project" value="InterPro"/>
</dbReference>
<dbReference type="SMART" id="SM00283">
    <property type="entry name" value="MA"/>
    <property type="match status" value="1"/>
</dbReference>
<evidence type="ECO:0000256" key="4">
    <source>
        <dbReference type="PROSITE-ProRule" id="PRU00284"/>
    </source>
</evidence>
<feature type="domain" description="HAMP" evidence="7">
    <location>
        <begin position="209"/>
        <end position="262"/>
    </location>
</feature>
<gene>
    <name evidence="8" type="ORF">GCM10007932_29210</name>
</gene>
<dbReference type="AlphaFoldDB" id="A0AAV5NU81"/>
<organism evidence="8 9">
    <name type="scientific">Vibrio penaeicida</name>
    <dbReference type="NCBI Taxonomy" id="104609"/>
    <lineage>
        <taxon>Bacteria</taxon>
        <taxon>Pseudomonadati</taxon>
        <taxon>Pseudomonadota</taxon>
        <taxon>Gammaproteobacteria</taxon>
        <taxon>Vibrionales</taxon>
        <taxon>Vibrionaceae</taxon>
        <taxon>Vibrio</taxon>
    </lineage>
</organism>
<dbReference type="InterPro" id="IPR003660">
    <property type="entry name" value="HAMP_dom"/>
</dbReference>
<keyword evidence="9" id="KW-1185">Reference proteome</keyword>
<dbReference type="PRINTS" id="PR00260">
    <property type="entry name" value="CHEMTRNSDUCR"/>
</dbReference>
<reference evidence="9" key="1">
    <citation type="journal article" date="2019" name="Int. J. Syst. Evol. Microbiol.">
        <title>The Global Catalogue of Microorganisms (GCM) 10K type strain sequencing project: providing services to taxonomists for standard genome sequencing and annotation.</title>
        <authorList>
            <consortium name="The Broad Institute Genomics Platform"/>
            <consortium name="The Broad Institute Genome Sequencing Center for Infectious Disease"/>
            <person name="Wu L."/>
            <person name="Ma J."/>
        </authorList>
    </citation>
    <scope>NUCLEOTIDE SEQUENCE [LARGE SCALE GENOMIC DNA]</scope>
    <source>
        <strain evidence="9">NBRC 15640</strain>
    </source>
</reference>
<protein>
    <submittedName>
        <fullName evidence="8">Methyl-accepting chemotaxis protein</fullName>
    </submittedName>
</protein>
<dbReference type="PANTHER" id="PTHR32089">
    <property type="entry name" value="METHYL-ACCEPTING CHEMOTAXIS PROTEIN MCPB"/>
    <property type="match status" value="1"/>
</dbReference>
<dbReference type="SMART" id="SM00304">
    <property type="entry name" value="HAMP"/>
    <property type="match status" value="1"/>
</dbReference>
<keyword evidence="5" id="KW-1133">Transmembrane helix</keyword>
<evidence type="ECO:0000313" key="8">
    <source>
        <dbReference type="EMBL" id="GLQ73561.1"/>
    </source>
</evidence>
<dbReference type="InterPro" id="IPR004090">
    <property type="entry name" value="Chemotax_Me-accpt_rcpt"/>
</dbReference>
<keyword evidence="5" id="KW-0472">Membrane</keyword>
<dbReference type="GO" id="GO:0006935">
    <property type="term" value="P:chemotaxis"/>
    <property type="evidence" value="ECO:0007669"/>
    <property type="project" value="InterPro"/>
</dbReference>
<comment type="similarity">
    <text evidence="3">Belongs to the methyl-accepting chemotaxis (MCP) protein family.</text>
</comment>
<dbReference type="PROSITE" id="PS50111">
    <property type="entry name" value="CHEMOTAXIS_TRANSDUC_2"/>
    <property type="match status" value="1"/>
</dbReference>
<dbReference type="GO" id="GO:0007165">
    <property type="term" value="P:signal transduction"/>
    <property type="evidence" value="ECO:0007669"/>
    <property type="project" value="UniProtKB-KW"/>
</dbReference>
<dbReference type="Pfam" id="PF00015">
    <property type="entry name" value="MCPsignal"/>
    <property type="match status" value="1"/>
</dbReference>
<dbReference type="CDD" id="cd06225">
    <property type="entry name" value="HAMP"/>
    <property type="match status" value="1"/>
</dbReference>
<evidence type="ECO:0000256" key="3">
    <source>
        <dbReference type="ARBA" id="ARBA00029447"/>
    </source>
</evidence>
<dbReference type="CDD" id="cd11386">
    <property type="entry name" value="MCP_signal"/>
    <property type="match status" value="1"/>
</dbReference>
<evidence type="ECO:0000259" key="6">
    <source>
        <dbReference type="PROSITE" id="PS50111"/>
    </source>
</evidence>
<evidence type="ECO:0000313" key="9">
    <source>
        <dbReference type="Proteomes" id="UP001156690"/>
    </source>
</evidence>
<dbReference type="PROSITE" id="PS50885">
    <property type="entry name" value="HAMP"/>
    <property type="match status" value="1"/>
</dbReference>
<feature type="domain" description="Methyl-accepting transducer" evidence="6">
    <location>
        <begin position="267"/>
        <end position="503"/>
    </location>
</feature>